<dbReference type="PANTHER" id="PTHR12266:SF0">
    <property type="entry name" value="MITOCHONDRIAL SODIUM_CALCIUM EXCHANGER PROTEIN"/>
    <property type="match status" value="1"/>
</dbReference>
<evidence type="ECO:0000313" key="11">
    <source>
        <dbReference type="Proteomes" id="UP000008792"/>
    </source>
</evidence>
<keyword evidence="11" id="KW-1185">Reference proteome</keyword>
<gene>
    <name evidence="10" type="primary">Dvir\GJ26498</name>
    <name evidence="10" type="ORF">Dvir_GJ26498</name>
</gene>
<proteinExistence type="predicted"/>
<keyword evidence="7 8" id="KW-0472">Membrane</keyword>
<keyword evidence="4" id="KW-0406">Ion transport</keyword>
<evidence type="ECO:0000256" key="7">
    <source>
        <dbReference type="ARBA" id="ARBA00023136"/>
    </source>
</evidence>
<accession>A0A0Q9WL08</accession>
<dbReference type="OrthoDB" id="407410at2759"/>
<evidence type="ECO:0000256" key="1">
    <source>
        <dbReference type="ARBA" id="ARBA00004141"/>
    </source>
</evidence>
<dbReference type="EMBL" id="CH940649">
    <property type="protein sequence ID" value="KRF81189.1"/>
    <property type="molecule type" value="Genomic_DNA"/>
</dbReference>
<keyword evidence="5 8" id="KW-0812">Transmembrane</keyword>
<dbReference type="Proteomes" id="UP000008792">
    <property type="component" value="Unassembled WGS sequence"/>
</dbReference>
<dbReference type="InterPro" id="IPR044880">
    <property type="entry name" value="NCX_ion-bd_dom_sf"/>
</dbReference>
<evidence type="ECO:0000256" key="5">
    <source>
        <dbReference type="ARBA" id="ARBA00022692"/>
    </source>
</evidence>
<comment type="subcellular location">
    <subcellularLocation>
        <location evidence="1">Membrane</location>
        <topology evidence="1">Multi-pass membrane protein</topology>
    </subcellularLocation>
</comment>
<feature type="transmembrane region" description="Helical" evidence="8">
    <location>
        <begin position="70"/>
        <end position="91"/>
    </location>
</feature>
<dbReference type="Gene3D" id="1.20.1420.30">
    <property type="entry name" value="NCX, central ion-binding region"/>
    <property type="match status" value="1"/>
</dbReference>
<evidence type="ECO:0000256" key="6">
    <source>
        <dbReference type="ARBA" id="ARBA00022989"/>
    </source>
</evidence>
<dbReference type="AlphaFoldDB" id="A0A0Q9WL08"/>
<evidence type="ECO:0000256" key="8">
    <source>
        <dbReference type="SAM" id="Phobius"/>
    </source>
</evidence>
<protein>
    <submittedName>
        <fullName evidence="10">Uncharacterized protein, isoform A</fullName>
    </submittedName>
</protein>
<evidence type="ECO:0000259" key="9">
    <source>
        <dbReference type="Pfam" id="PF01699"/>
    </source>
</evidence>
<dbReference type="InterPro" id="IPR004837">
    <property type="entry name" value="NaCa_Exmemb"/>
</dbReference>
<keyword evidence="3" id="KW-0050">Antiport</keyword>
<feature type="domain" description="Sodium/calcium exchanger membrane region" evidence="9">
    <location>
        <begin position="77"/>
        <end position="215"/>
    </location>
</feature>
<dbReference type="PANTHER" id="PTHR12266">
    <property type="entry name" value="NA+/CA2+ K+ INDEPENDENT EXCHANGER"/>
    <property type="match status" value="1"/>
</dbReference>
<sequence>MANMYKPNALDREFDEFWTKVNCFAVMDFPYDQRCEFVRNANNCVYGTNFVPYMHLLACDFKCRNVFEEYIFVTLFLILCFELLLFLSHVVRLYYTPALKAVSRMLHMNEHLAGVTIMALGNTLPDMIANMCAIYDDAPIFGNCLSSALFVTMFTGGLVCYLSPFRMSPYDTVRDLLFFIFGVLLLEYAIITEESISITECILMMTVYVIYLIVNVIDVYIINRNLKSLRREIDALYELPQSDDVKQKREALESTYKLLSQDDRLFDKSRRRTCHN</sequence>
<evidence type="ECO:0000256" key="3">
    <source>
        <dbReference type="ARBA" id="ARBA00022449"/>
    </source>
</evidence>
<feature type="transmembrane region" description="Helical" evidence="8">
    <location>
        <begin position="197"/>
        <end position="221"/>
    </location>
</feature>
<evidence type="ECO:0000256" key="4">
    <source>
        <dbReference type="ARBA" id="ARBA00022568"/>
    </source>
</evidence>
<keyword evidence="2" id="KW-0813">Transport</keyword>
<keyword evidence="6 8" id="KW-1133">Transmembrane helix</keyword>
<name>A0A0Q9WL08_DROVI</name>
<dbReference type="Pfam" id="PF01699">
    <property type="entry name" value="Na_Ca_ex"/>
    <property type="match status" value="1"/>
</dbReference>
<dbReference type="InterPro" id="IPR051359">
    <property type="entry name" value="CaCA_antiporter"/>
</dbReference>
<dbReference type="GO" id="GO:0005432">
    <property type="term" value="F:calcium:sodium antiporter activity"/>
    <property type="evidence" value="ECO:0007669"/>
    <property type="project" value="TreeGrafter"/>
</dbReference>
<reference evidence="10 11" key="1">
    <citation type="journal article" date="2007" name="Nature">
        <title>Evolution of genes and genomes on the Drosophila phylogeny.</title>
        <authorList>
            <consortium name="Drosophila 12 Genomes Consortium"/>
            <person name="Clark A.G."/>
            <person name="Eisen M.B."/>
            <person name="Smith D.R."/>
            <person name="Bergman C.M."/>
            <person name="Oliver B."/>
            <person name="Markow T.A."/>
            <person name="Kaufman T.C."/>
            <person name="Kellis M."/>
            <person name="Gelbart W."/>
            <person name="Iyer V.N."/>
            <person name="Pollard D.A."/>
            <person name="Sackton T.B."/>
            <person name="Larracuente A.M."/>
            <person name="Singh N.D."/>
            <person name="Abad J.P."/>
            <person name="Abt D.N."/>
            <person name="Adryan B."/>
            <person name="Aguade M."/>
            <person name="Akashi H."/>
            <person name="Anderson W.W."/>
            <person name="Aquadro C.F."/>
            <person name="Ardell D.H."/>
            <person name="Arguello R."/>
            <person name="Artieri C.G."/>
            <person name="Barbash D.A."/>
            <person name="Barker D."/>
            <person name="Barsanti P."/>
            <person name="Batterham P."/>
            <person name="Batzoglou S."/>
            <person name="Begun D."/>
            <person name="Bhutkar A."/>
            <person name="Blanco E."/>
            <person name="Bosak S.A."/>
            <person name="Bradley R.K."/>
            <person name="Brand A.D."/>
            <person name="Brent M.R."/>
            <person name="Brooks A.N."/>
            <person name="Brown R.H."/>
            <person name="Butlin R.K."/>
            <person name="Caggese C."/>
            <person name="Calvi B.R."/>
            <person name="Bernardo de Carvalho A."/>
            <person name="Caspi A."/>
            <person name="Castrezana S."/>
            <person name="Celniker S.E."/>
            <person name="Chang J.L."/>
            <person name="Chapple C."/>
            <person name="Chatterji S."/>
            <person name="Chinwalla A."/>
            <person name="Civetta A."/>
            <person name="Clifton S.W."/>
            <person name="Comeron J.M."/>
            <person name="Costello J.C."/>
            <person name="Coyne J.A."/>
            <person name="Daub J."/>
            <person name="David R.G."/>
            <person name="Delcher A.L."/>
            <person name="Delehaunty K."/>
            <person name="Do C.B."/>
            <person name="Ebling H."/>
            <person name="Edwards K."/>
            <person name="Eickbush T."/>
            <person name="Evans J.D."/>
            <person name="Filipski A."/>
            <person name="Findeiss S."/>
            <person name="Freyhult E."/>
            <person name="Fulton L."/>
            <person name="Fulton R."/>
            <person name="Garcia A.C."/>
            <person name="Gardiner A."/>
            <person name="Garfield D.A."/>
            <person name="Garvin B.E."/>
            <person name="Gibson G."/>
            <person name="Gilbert D."/>
            <person name="Gnerre S."/>
            <person name="Godfrey J."/>
            <person name="Good R."/>
            <person name="Gotea V."/>
            <person name="Gravely B."/>
            <person name="Greenberg A.J."/>
            <person name="Griffiths-Jones S."/>
            <person name="Gross S."/>
            <person name="Guigo R."/>
            <person name="Gustafson E.A."/>
            <person name="Haerty W."/>
            <person name="Hahn M.W."/>
            <person name="Halligan D.L."/>
            <person name="Halpern A.L."/>
            <person name="Halter G.M."/>
            <person name="Han M.V."/>
            <person name="Heger A."/>
            <person name="Hillier L."/>
            <person name="Hinrichs A.S."/>
            <person name="Holmes I."/>
            <person name="Hoskins R.A."/>
            <person name="Hubisz M.J."/>
            <person name="Hultmark D."/>
            <person name="Huntley M.A."/>
            <person name="Jaffe D.B."/>
            <person name="Jagadeeshan S."/>
            <person name="Jeck W.R."/>
            <person name="Johnson J."/>
            <person name="Jones C.D."/>
            <person name="Jordan W.C."/>
            <person name="Karpen G.H."/>
            <person name="Kataoka E."/>
            <person name="Keightley P.D."/>
            <person name="Kheradpour P."/>
            <person name="Kirkness E.F."/>
            <person name="Koerich L.B."/>
            <person name="Kristiansen K."/>
            <person name="Kudrna D."/>
            <person name="Kulathinal R.J."/>
            <person name="Kumar S."/>
            <person name="Kwok R."/>
            <person name="Lander E."/>
            <person name="Langley C.H."/>
            <person name="Lapoint R."/>
            <person name="Lazzaro B.P."/>
            <person name="Lee S.J."/>
            <person name="Levesque L."/>
            <person name="Li R."/>
            <person name="Lin C.F."/>
            <person name="Lin M.F."/>
            <person name="Lindblad-Toh K."/>
            <person name="Llopart A."/>
            <person name="Long M."/>
            <person name="Low L."/>
            <person name="Lozovsky E."/>
            <person name="Lu J."/>
            <person name="Luo M."/>
            <person name="Machado C.A."/>
            <person name="Makalowski W."/>
            <person name="Marzo M."/>
            <person name="Matsuda M."/>
            <person name="Matzkin L."/>
            <person name="McAllister B."/>
            <person name="McBride C.S."/>
            <person name="McKernan B."/>
            <person name="McKernan K."/>
            <person name="Mendez-Lago M."/>
            <person name="Minx P."/>
            <person name="Mollenhauer M.U."/>
            <person name="Montooth K."/>
            <person name="Mount S.M."/>
            <person name="Mu X."/>
            <person name="Myers E."/>
            <person name="Negre B."/>
            <person name="Newfeld S."/>
            <person name="Nielsen R."/>
            <person name="Noor M.A."/>
            <person name="O'Grady P."/>
            <person name="Pachter L."/>
            <person name="Papaceit M."/>
            <person name="Parisi M.J."/>
            <person name="Parisi M."/>
            <person name="Parts L."/>
            <person name="Pedersen J.S."/>
            <person name="Pesole G."/>
            <person name="Phillippy A.M."/>
            <person name="Ponting C.P."/>
            <person name="Pop M."/>
            <person name="Porcelli D."/>
            <person name="Powell J.R."/>
            <person name="Prohaska S."/>
            <person name="Pruitt K."/>
            <person name="Puig M."/>
            <person name="Quesneville H."/>
            <person name="Ram K.R."/>
            <person name="Rand D."/>
            <person name="Rasmussen M.D."/>
            <person name="Reed L.K."/>
            <person name="Reenan R."/>
            <person name="Reily A."/>
            <person name="Remington K.A."/>
            <person name="Rieger T.T."/>
            <person name="Ritchie M.G."/>
            <person name="Robin C."/>
            <person name="Rogers Y.H."/>
            <person name="Rohde C."/>
            <person name="Rozas J."/>
            <person name="Rubenfield M.J."/>
            <person name="Ruiz A."/>
            <person name="Russo S."/>
            <person name="Salzberg S.L."/>
            <person name="Sanchez-Gracia A."/>
            <person name="Saranga D.J."/>
            <person name="Sato H."/>
            <person name="Schaeffer S.W."/>
            <person name="Schatz M.C."/>
            <person name="Schlenke T."/>
            <person name="Schwartz R."/>
            <person name="Segarra C."/>
            <person name="Singh R.S."/>
            <person name="Sirot L."/>
            <person name="Sirota M."/>
            <person name="Sisneros N.B."/>
            <person name="Smith C.D."/>
            <person name="Smith T.F."/>
            <person name="Spieth J."/>
            <person name="Stage D.E."/>
            <person name="Stark A."/>
            <person name="Stephan W."/>
            <person name="Strausberg R.L."/>
            <person name="Strempel S."/>
            <person name="Sturgill D."/>
            <person name="Sutton G."/>
            <person name="Sutton G.G."/>
            <person name="Tao W."/>
            <person name="Teichmann S."/>
            <person name="Tobari Y.N."/>
            <person name="Tomimura Y."/>
            <person name="Tsolas J.M."/>
            <person name="Valente V.L."/>
            <person name="Venter E."/>
            <person name="Venter J.C."/>
            <person name="Vicario S."/>
            <person name="Vieira F.G."/>
            <person name="Vilella A.J."/>
            <person name="Villasante A."/>
            <person name="Walenz B."/>
            <person name="Wang J."/>
            <person name="Wasserman M."/>
            <person name="Watts T."/>
            <person name="Wilson D."/>
            <person name="Wilson R.K."/>
            <person name="Wing R.A."/>
            <person name="Wolfner M.F."/>
            <person name="Wong A."/>
            <person name="Wong G.K."/>
            <person name="Wu C.I."/>
            <person name="Wu G."/>
            <person name="Yamamoto D."/>
            <person name="Yang H.P."/>
            <person name="Yang S.P."/>
            <person name="Yorke J.A."/>
            <person name="Yoshida K."/>
            <person name="Zdobnov E."/>
            <person name="Zhang P."/>
            <person name="Zhang Y."/>
            <person name="Zimin A.V."/>
            <person name="Baldwin J."/>
            <person name="Abdouelleil A."/>
            <person name="Abdulkadir J."/>
            <person name="Abebe A."/>
            <person name="Abera B."/>
            <person name="Abreu J."/>
            <person name="Acer S.C."/>
            <person name="Aftuck L."/>
            <person name="Alexander A."/>
            <person name="An P."/>
            <person name="Anderson E."/>
            <person name="Anderson S."/>
            <person name="Arachi H."/>
            <person name="Azer M."/>
            <person name="Bachantsang P."/>
            <person name="Barry A."/>
            <person name="Bayul T."/>
            <person name="Berlin A."/>
            <person name="Bessette D."/>
            <person name="Bloom T."/>
            <person name="Blye J."/>
            <person name="Boguslavskiy L."/>
            <person name="Bonnet C."/>
            <person name="Boukhgalter B."/>
            <person name="Bourzgui I."/>
            <person name="Brown A."/>
            <person name="Cahill P."/>
            <person name="Channer S."/>
            <person name="Cheshatsang Y."/>
            <person name="Chuda L."/>
            <person name="Citroen M."/>
            <person name="Collymore A."/>
            <person name="Cooke P."/>
            <person name="Costello M."/>
            <person name="D'Aco K."/>
            <person name="Daza R."/>
            <person name="De Haan G."/>
            <person name="DeGray S."/>
            <person name="DeMaso C."/>
            <person name="Dhargay N."/>
            <person name="Dooley K."/>
            <person name="Dooley E."/>
            <person name="Doricent M."/>
            <person name="Dorje P."/>
            <person name="Dorjee K."/>
            <person name="Dupes A."/>
            <person name="Elong R."/>
            <person name="Falk J."/>
            <person name="Farina A."/>
            <person name="Faro S."/>
            <person name="Ferguson D."/>
            <person name="Fisher S."/>
            <person name="Foley C.D."/>
            <person name="Franke A."/>
            <person name="Friedrich D."/>
            <person name="Gadbois L."/>
            <person name="Gearin G."/>
            <person name="Gearin C.R."/>
            <person name="Giannoukos G."/>
            <person name="Goode T."/>
            <person name="Graham J."/>
            <person name="Grandbois E."/>
            <person name="Grewal S."/>
            <person name="Gyaltsen K."/>
            <person name="Hafez N."/>
            <person name="Hagos B."/>
            <person name="Hall J."/>
            <person name="Henson C."/>
            <person name="Hollinger A."/>
            <person name="Honan T."/>
            <person name="Huard M.D."/>
            <person name="Hughes L."/>
            <person name="Hurhula B."/>
            <person name="Husby M.E."/>
            <person name="Kamat A."/>
            <person name="Kanga B."/>
            <person name="Kashin S."/>
            <person name="Khazanovich D."/>
            <person name="Kisner P."/>
            <person name="Lance K."/>
            <person name="Lara M."/>
            <person name="Lee W."/>
            <person name="Lennon N."/>
            <person name="Letendre F."/>
            <person name="LeVine R."/>
            <person name="Lipovsky A."/>
            <person name="Liu X."/>
            <person name="Liu J."/>
            <person name="Liu S."/>
            <person name="Lokyitsang T."/>
            <person name="Lokyitsang Y."/>
            <person name="Lubonja R."/>
            <person name="Lui A."/>
            <person name="MacDonald P."/>
            <person name="Magnisalis V."/>
            <person name="Maru K."/>
            <person name="Matthews C."/>
            <person name="McCusker W."/>
            <person name="McDonough S."/>
            <person name="Mehta T."/>
            <person name="Meldrim J."/>
            <person name="Meneus L."/>
            <person name="Mihai O."/>
            <person name="Mihalev A."/>
            <person name="Mihova T."/>
            <person name="Mittelman R."/>
            <person name="Mlenga V."/>
            <person name="Montmayeur A."/>
            <person name="Mulrain L."/>
            <person name="Navidi A."/>
            <person name="Naylor J."/>
            <person name="Negash T."/>
            <person name="Nguyen T."/>
            <person name="Nguyen N."/>
            <person name="Nicol R."/>
            <person name="Norbu C."/>
            <person name="Norbu N."/>
            <person name="Novod N."/>
            <person name="O'Neill B."/>
            <person name="Osman S."/>
            <person name="Markiewicz E."/>
            <person name="Oyono O.L."/>
            <person name="Patti C."/>
            <person name="Phunkhang P."/>
            <person name="Pierre F."/>
            <person name="Priest M."/>
            <person name="Raghuraman S."/>
            <person name="Rege F."/>
            <person name="Reyes R."/>
            <person name="Rise C."/>
            <person name="Rogov P."/>
            <person name="Ross K."/>
            <person name="Ryan E."/>
            <person name="Settipalli S."/>
            <person name="Shea T."/>
            <person name="Sherpa N."/>
            <person name="Shi L."/>
            <person name="Shih D."/>
            <person name="Sparrow T."/>
            <person name="Spaulding J."/>
            <person name="Stalker J."/>
            <person name="Stange-Thomann N."/>
            <person name="Stavropoulos S."/>
            <person name="Stone C."/>
            <person name="Strader C."/>
            <person name="Tesfaye S."/>
            <person name="Thomson T."/>
            <person name="Thoulutsang Y."/>
            <person name="Thoulutsang D."/>
            <person name="Topham K."/>
            <person name="Topping I."/>
            <person name="Tsamla T."/>
            <person name="Vassiliev H."/>
            <person name="Vo A."/>
            <person name="Wangchuk T."/>
            <person name="Wangdi T."/>
            <person name="Weiand M."/>
            <person name="Wilkinson J."/>
            <person name="Wilson A."/>
            <person name="Yadav S."/>
            <person name="Young G."/>
            <person name="Yu Q."/>
            <person name="Zembek L."/>
            <person name="Zhong D."/>
            <person name="Zimmer A."/>
            <person name="Zwirko Z."/>
            <person name="Jaffe D.B."/>
            <person name="Alvarez P."/>
            <person name="Brockman W."/>
            <person name="Butler J."/>
            <person name="Chin C."/>
            <person name="Gnerre S."/>
            <person name="Grabherr M."/>
            <person name="Kleber M."/>
            <person name="Mauceli E."/>
            <person name="MacCallum I."/>
        </authorList>
    </citation>
    <scope>NUCLEOTIDE SEQUENCE [LARGE SCALE GENOMIC DNA]</scope>
    <source>
        <strain evidence="11">Tucson 15010-1051.87</strain>
    </source>
</reference>
<keyword evidence="4" id="KW-0106">Calcium</keyword>
<dbReference type="KEGG" id="dvi:26531268"/>
<feature type="transmembrane region" description="Helical" evidence="8">
    <location>
        <begin position="140"/>
        <end position="161"/>
    </location>
</feature>
<dbReference type="GO" id="GO:0016020">
    <property type="term" value="C:membrane"/>
    <property type="evidence" value="ECO:0007669"/>
    <property type="project" value="UniProtKB-SubCell"/>
</dbReference>
<keyword evidence="4" id="KW-0109">Calcium transport</keyword>
<evidence type="ECO:0000313" key="10">
    <source>
        <dbReference type="EMBL" id="KRF81189.1"/>
    </source>
</evidence>
<evidence type="ECO:0000256" key="2">
    <source>
        <dbReference type="ARBA" id="ARBA00022448"/>
    </source>
</evidence>
<dbReference type="GO" id="GO:0006874">
    <property type="term" value="P:intracellular calcium ion homeostasis"/>
    <property type="evidence" value="ECO:0007669"/>
    <property type="project" value="TreeGrafter"/>
</dbReference>
<organism evidence="10 11">
    <name type="scientific">Drosophila virilis</name>
    <name type="common">Fruit fly</name>
    <dbReference type="NCBI Taxonomy" id="7244"/>
    <lineage>
        <taxon>Eukaryota</taxon>
        <taxon>Metazoa</taxon>
        <taxon>Ecdysozoa</taxon>
        <taxon>Arthropoda</taxon>
        <taxon>Hexapoda</taxon>
        <taxon>Insecta</taxon>
        <taxon>Pterygota</taxon>
        <taxon>Neoptera</taxon>
        <taxon>Endopterygota</taxon>
        <taxon>Diptera</taxon>
        <taxon>Brachycera</taxon>
        <taxon>Muscomorpha</taxon>
        <taxon>Ephydroidea</taxon>
        <taxon>Drosophilidae</taxon>
        <taxon>Drosophila</taxon>
    </lineage>
</organism>
<feature type="transmembrane region" description="Helical" evidence="8">
    <location>
        <begin position="173"/>
        <end position="191"/>
    </location>
</feature>